<dbReference type="GeneID" id="45027813"/>
<dbReference type="CDD" id="cd00038">
    <property type="entry name" value="CAP_ED"/>
    <property type="match status" value="1"/>
</dbReference>
<dbReference type="KEGG" id="vdb:AL552_15180"/>
<evidence type="ECO:0000256" key="2">
    <source>
        <dbReference type="PROSITE-ProRule" id="PRU00703"/>
    </source>
</evidence>
<dbReference type="Gene3D" id="3.10.580.10">
    <property type="entry name" value="CBS-domain"/>
    <property type="match status" value="1"/>
</dbReference>
<evidence type="ECO:0000313" key="10">
    <source>
        <dbReference type="Proteomes" id="UP000596337"/>
    </source>
</evidence>
<dbReference type="SUPFAM" id="SSF51206">
    <property type="entry name" value="cAMP-binding domain-like"/>
    <property type="match status" value="1"/>
</dbReference>
<name>A0A2L2K283_9VIBR</name>
<dbReference type="InterPro" id="IPR000644">
    <property type="entry name" value="CBS_dom"/>
</dbReference>
<proteinExistence type="predicted"/>
<sequence>MEAEQLEVLNFISQYPPFDDLPEEQLKKIALNAEVAYFRQGTEILNFGDTIRDLYMVRSGAVEIYRRKGELYNRIDAGGLFGQMGLLMNNRVRMPAKAIEDTLVYCIPEDIFNELCDEFENFADYMELEDSARLRSAISSRSESNDFTTAKARKILARDPVTLEATASIQEAAILMAEENVTSLLIVRPAEELTEEDDEQLLGILTDRDLCIRVLAQGIDTNIPVSEVMSYDVVSLDYNAYVFEAMLTMLRYNVHHLPILKDKKPIGIIGMTDIVRYESQNSLLLVSSIFQQTSVEDLKQVSEQVKDCFVRMVNEDANAHMIGRAMSVIGSSFKQRLAELAEQELGPAPIPYCLVAMGSMARDEQLIVTDQDNALILDNSYDVEMHGEYFEKFAKFVCDGLAACGYAYCTGDIMATNPEWRKTRAEWEECFGNWIDNPTPERLLNSNIFFDLLGVHGRVKWAEQLSSFIVRRAKRNNRFLACMAYNAIRRTPPLGFFKDFVMEKDGRHRNSINLKRRGTAPLADLIRVHSLAIGSRSQNSFDRLDDINDAGILPKGRGMDLRDAMELIYMVRIRHQALDIENGDEPDNNIEPENMSEFERRNLKAAFQILSNAQNFIKFRYQRSSK</sequence>
<dbReference type="Pfam" id="PF00027">
    <property type="entry name" value="cNMP_binding"/>
    <property type="match status" value="1"/>
</dbReference>
<evidence type="ECO:0000313" key="8">
    <source>
        <dbReference type="Proteomes" id="UP000237665"/>
    </source>
</evidence>
<dbReference type="CDD" id="cd04587">
    <property type="entry name" value="CBS_pair_CAP-ED_NT_Pol-beta-like_DUF294_assoc"/>
    <property type="match status" value="1"/>
</dbReference>
<evidence type="ECO:0000313" key="6">
    <source>
        <dbReference type="EMBL" id="QRG81608.1"/>
    </source>
</evidence>
<protein>
    <submittedName>
        <fullName evidence="5">Cyclic nucleotide-binding protein</fullName>
    </submittedName>
    <submittedName>
        <fullName evidence="6">Cyclic nucleotide-binding/CBS domain-containing protein</fullName>
    </submittedName>
</protein>
<dbReference type="RefSeq" id="WP_006741594.1">
    <property type="nucleotide sequence ID" value="NZ_CAJDZE010000007.1"/>
</dbReference>
<evidence type="ECO:0000313" key="7">
    <source>
        <dbReference type="EMBL" id="RPB35718.1"/>
    </source>
</evidence>
<dbReference type="EMBL" id="PKPZ01000020">
    <property type="protein sequence ID" value="RPB35718.1"/>
    <property type="molecule type" value="Genomic_DNA"/>
</dbReference>
<dbReference type="Pfam" id="PF10335">
    <property type="entry name" value="DUF294_C"/>
    <property type="match status" value="1"/>
</dbReference>
<evidence type="ECO:0000256" key="1">
    <source>
        <dbReference type="ARBA" id="ARBA00023122"/>
    </source>
</evidence>
<reference evidence="7" key="3">
    <citation type="submission" date="2017-12" db="EMBL/GenBank/DDBJ databases">
        <authorList>
            <person name="Pipes S.E."/>
            <person name="Lovell C.R."/>
        </authorList>
    </citation>
    <scope>NUCLEOTIDE SEQUENCE</scope>
    <source>
        <strain evidence="7">JBS-8-11-1</strain>
    </source>
</reference>
<reference evidence="5" key="2">
    <citation type="submission" date="2017-12" db="EMBL/GenBank/DDBJ databases">
        <title>FDA dAtabase for Regulatory Grade micrObial Sequences (FDA-ARGOS): Supporting development and validation of Infectious Disease Dx tests.</title>
        <authorList>
            <person name="Hoffmann M."/>
            <person name="Allard M."/>
            <person name="Evans P."/>
            <person name="Brown E."/>
            <person name="Tallon L."/>
            <person name="Sadzewicz L."/>
            <person name="Sengamalay N."/>
            <person name="Ott S."/>
            <person name="Godinez A."/>
            <person name="Nagaraj S."/>
            <person name="Vavikolanu K."/>
            <person name="Aluvathingal J."/>
            <person name="Nadendla S."/>
            <person name="Sichtig H."/>
        </authorList>
    </citation>
    <scope>NUCLEOTIDE SEQUENCE</scope>
    <source>
        <strain evidence="5">LMG 3418</strain>
    </source>
</reference>
<dbReference type="EMBL" id="CP014134">
    <property type="protein sequence ID" value="AVH26205.1"/>
    <property type="molecule type" value="Genomic_DNA"/>
</dbReference>
<keyword evidence="1 2" id="KW-0129">CBS domain</keyword>
<dbReference type="Proteomes" id="UP000237665">
    <property type="component" value="Chromosome 1"/>
</dbReference>
<feature type="domain" description="CBS" evidence="4">
    <location>
        <begin position="229"/>
        <end position="284"/>
    </location>
</feature>
<dbReference type="Proteomes" id="UP000283878">
    <property type="component" value="Unassembled WGS sequence"/>
</dbReference>
<evidence type="ECO:0000313" key="9">
    <source>
        <dbReference type="Proteomes" id="UP000283878"/>
    </source>
</evidence>
<dbReference type="InterPro" id="IPR046342">
    <property type="entry name" value="CBS_dom_sf"/>
</dbReference>
<dbReference type="GO" id="GO:0008773">
    <property type="term" value="F:[protein-PII] uridylyltransferase activity"/>
    <property type="evidence" value="ECO:0007669"/>
    <property type="project" value="InterPro"/>
</dbReference>
<dbReference type="Pfam" id="PF00571">
    <property type="entry name" value="CBS"/>
    <property type="match status" value="2"/>
</dbReference>
<dbReference type="PANTHER" id="PTHR43080">
    <property type="entry name" value="CBS DOMAIN-CONTAINING PROTEIN CBSX3, MITOCHONDRIAL"/>
    <property type="match status" value="1"/>
</dbReference>
<reference evidence="8" key="1">
    <citation type="submission" date="2017-12" db="EMBL/GenBank/DDBJ databases">
        <title>FDA dAtabase for Regulatory Grade micrObial Sequences (FDA-ARGOS): Supporting development and validation of Infectious Disease Dx tests.</title>
        <authorList>
            <person name="Hoffmann M."/>
            <person name="Allard M."/>
            <person name="Evans P."/>
            <person name="Brown E."/>
            <person name="Tallon L.J."/>
            <person name="Sadzewicz L."/>
            <person name="Sengamalay N."/>
            <person name="Ott S."/>
            <person name="Godinez A."/>
            <person name="Nagaraj S."/>
            <person name="Vavikolanu K."/>
            <person name="Aluvathingal J."/>
            <person name="Nadendla S."/>
            <person name="Hobson J."/>
            <person name="Sichtig H."/>
        </authorList>
    </citation>
    <scope>NUCLEOTIDE SEQUENCE [LARGE SCALE GENOMIC DNA]</scope>
    <source>
        <strain evidence="8">LMG 3418</strain>
    </source>
</reference>
<dbReference type="InterPro" id="IPR014710">
    <property type="entry name" value="RmlC-like_jellyroll"/>
</dbReference>
<dbReference type="PROSITE" id="PS51371">
    <property type="entry name" value="CBS"/>
    <property type="match status" value="2"/>
</dbReference>
<dbReference type="InterPro" id="IPR018821">
    <property type="entry name" value="DUF294_put_nucleoTrafse_sb-bd"/>
</dbReference>
<dbReference type="PROSITE" id="PS50042">
    <property type="entry name" value="CNMP_BINDING_3"/>
    <property type="match status" value="1"/>
</dbReference>
<dbReference type="InterPro" id="IPR051257">
    <property type="entry name" value="Diverse_CBS-Domain"/>
</dbReference>
<dbReference type="InterPro" id="IPR018490">
    <property type="entry name" value="cNMP-bd_dom_sf"/>
</dbReference>
<dbReference type="InterPro" id="IPR005105">
    <property type="entry name" value="GlnD_Uridyltrans_N"/>
</dbReference>
<feature type="domain" description="Cyclic nucleotide-binding" evidence="3">
    <location>
        <begin position="17"/>
        <end position="115"/>
    </location>
</feature>
<dbReference type="InterPro" id="IPR000595">
    <property type="entry name" value="cNMP-bd_dom"/>
</dbReference>
<dbReference type="CDD" id="cd05401">
    <property type="entry name" value="NT_GlnE_GlnD_like"/>
    <property type="match status" value="1"/>
</dbReference>
<dbReference type="Gene3D" id="2.60.120.10">
    <property type="entry name" value="Jelly Rolls"/>
    <property type="match status" value="1"/>
</dbReference>
<feature type="domain" description="CBS" evidence="4">
    <location>
        <begin position="156"/>
        <end position="221"/>
    </location>
</feature>
<dbReference type="Proteomes" id="UP000596337">
    <property type="component" value="Chromosome 1"/>
</dbReference>
<dbReference type="EMBL" id="CP069195">
    <property type="protein sequence ID" value="QRG81608.1"/>
    <property type="molecule type" value="Genomic_DNA"/>
</dbReference>
<dbReference type="SMART" id="SM00100">
    <property type="entry name" value="cNMP"/>
    <property type="match status" value="1"/>
</dbReference>
<keyword evidence="8" id="KW-1185">Reference proteome</keyword>
<accession>A0A2L2K283</accession>
<dbReference type="SMART" id="SM00116">
    <property type="entry name" value="CBS"/>
    <property type="match status" value="2"/>
</dbReference>
<dbReference type="SUPFAM" id="SSF54631">
    <property type="entry name" value="CBS-domain pair"/>
    <property type="match status" value="1"/>
</dbReference>
<dbReference type="PANTHER" id="PTHR43080:SF2">
    <property type="entry name" value="CBS DOMAIN-CONTAINING PROTEIN"/>
    <property type="match status" value="1"/>
</dbReference>
<gene>
    <name evidence="5" type="ORF">AL468_02830</name>
    <name evidence="7" type="ORF">CYQ91_19895</name>
    <name evidence="6" type="ORF">JOS67_08265</name>
</gene>
<evidence type="ECO:0000259" key="4">
    <source>
        <dbReference type="PROSITE" id="PS51371"/>
    </source>
</evidence>
<reference evidence="7 9" key="4">
    <citation type="journal article" date="2018" name="AMB Express">
        <title>Occurrence and significance of pathogenicity and fitness islands in environmental vibrios.</title>
        <authorList>
            <person name="Klein S."/>
            <person name="Pipes S."/>
            <person name="Lovell C.R."/>
        </authorList>
    </citation>
    <scope>NUCLEOTIDE SEQUENCE [LARGE SCALE GENOMIC DNA]</scope>
    <source>
        <strain evidence="7 9">JBS-8-11-1</strain>
    </source>
</reference>
<organism evidence="6 10">
    <name type="scientific">Vibrio diabolicus</name>
    <dbReference type="NCBI Taxonomy" id="50719"/>
    <lineage>
        <taxon>Bacteria</taxon>
        <taxon>Pseudomonadati</taxon>
        <taxon>Pseudomonadota</taxon>
        <taxon>Gammaproteobacteria</taxon>
        <taxon>Vibrionales</taxon>
        <taxon>Vibrionaceae</taxon>
        <taxon>Vibrio</taxon>
        <taxon>Vibrio diabolicus subgroup</taxon>
    </lineage>
</organism>
<dbReference type="Pfam" id="PF03445">
    <property type="entry name" value="DUF294"/>
    <property type="match status" value="1"/>
</dbReference>
<reference evidence="6 10" key="5">
    <citation type="submission" date="2021-01" db="EMBL/GenBank/DDBJ databases">
        <title>Characterization of a novel blaVMB-2- harboring plasmid in Vibrio diabolicus.</title>
        <authorList>
            <person name="Liu M."/>
        </authorList>
    </citation>
    <scope>NUCLEOTIDE SEQUENCE [LARGE SCALE GENOMIC DNA]</scope>
    <source>
        <strain evidence="6 10">SLV18</strain>
    </source>
</reference>
<evidence type="ECO:0000313" key="5">
    <source>
        <dbReference type="EMBL" id="AVH26205.1"/>
    </source>
</evidence>
<dbReference type="AlphaFoldDB" id="A0A2L2K283"/>
<evidence type="ECO:0000259" key="3">
    <source>
        <dbReference type="PROSITE" id="PS50042"/>
    </source>
</evidence>